<feature type="transmembrane region" description="Helical" evidence="10">
    <location>
        <begin position="169"/>
        <end position="190"/>
    </location>
</feature>
<feature type="transmembrane region" description="Helical" evidence="10">
    <location>
        <begin position="48"/>
        <end position="72"/>
    </location>
</feature>
<evidence type="ECO:0000256" key="8">
    <source>
        <dbReference type="ARBA" id="ARBA00023136"/>
    </source>
</evidence>
<gene>
    <name evidence="11" type="ORF">SAMN02746064_01023</name>
</gene>
<feature type="transmembrane region" description="Helical" evidence="10">
    <location>
        <begin position="391"/>
        <end position="412"/>
    </location>
</feature>
<feature type="transmembrane region" description="Helical" evidence="10">
    <location>
        <begin position="270"/>
        <end position="290"/>
    </location>
</feature>
<proteinExistence type="inferred from homology"/>
<dbReference type="RefSeq" id="WP_073270009.1">
    <property type="nucleotide sequence ID" value="NZ_FQTU01000005.1"/>
</dbReference>
<dbReference type="GO" id="GO:0005886">
    <property type="term" value="C:plasma membrane"/>
    <property type="evidence" value="ECO:0007669"/>
    <property type="project" value="UniProtKB-SubCell"/>
</dbReference>
<dbReference type="PANTHER" id="PTHR43823">
    <property type="entry name" value="SPORULATION PROTEIN YKVU"/>
    <property type="match status" value="1"/>
</dbReference>
<keyword evidence="5" id="KW-1003">Cell membrane</keyword>
<feature type="transmembrane region" description="Helical" evidence="10">
    <location>
        <begin position="418"/>
        <end position="437"/>
    </location>
</feature>
<evidence type="ECO:0000256" key="5">
    <source>
        <dbReference type="ARBA" id="ARBA00022475"/>
    </source>
</evidence>
<evidence type="ECO:0000256" key="6">
    <source>
        <dbReference type="ARBA" id="ARBA00022692"/>
    </source>
</evidence>
<dbReference type="EMBL" id="FQTU01000005">
    <property type="protein sequence ID" value="SHE69372.1"/>
    <property type="molecule type" value="Genomic_DNA"/>
</dbReference>
<dbReference type="STRING" id="1120975.SAMN02746064_01023"/>
<dbReference type="InterPro" id="IPR051327">
    <property type="entry name" value="MATE_MepA_subfamily"/>
</dbReference>
<dbReference type="PIRSF" id="PIRSF006603">
    <property type="entry name" value="DinF"/>
    <property type="match status" value="1"/>
</dbReference>
<reference evidence="11 12" key="1">
    <citation type="submission" date="2016-11" db="EMBL/GenBank/DDBJ databases">
        <authorList>
            <person name="Jaros S."/>
            <person name="Januszkiewicz K."/>
            <person name="Wedrychowicz H."/>
        </authorList>
    </citation>
    <scope>NUCLEOTIDE SEQUENCE [LARGE SCALE GENOMIC DNA]</scope>
    <source>
        <strain evidence="11 12">DSM 14828</strain>
    </source>
</reference>
<name>A0A1M4VKL6_9FIRM</name>
<dbReference type="InterPro" id="IPR048279">
    <property type="entry name" value="MdtK-like"/>
</dbReference>
<dbReference type="AlphaFoldDB" id="A0A1M4VKL6"/>
<comment type="subcellular location">
    <subcellularLocation>
        <location evidence="1">Cell membrane</location>
        <topology evidence="1">Multi-pass membrane protein</topology>
    </subcellularLocation>
</comment>
<dbReference type="PANTHER" id="PTHR43823:SF3">
    <property type="entry name" value="MULTIDRUG EXPORT PROTEIN MEPA"/>
    <property type="match status" value="1"/>
</dbReference>
<dbReference type="InterPro" id="IPR045070">
    <property type="entry name" value="MATE_MepA-like"/>
</dbReference>
<feature type="transmembrane region" description="Helical" evidence="10">
    <location>
        <begin position="318"/>
        <end position="338"/>
    </location>
</feature>
<evidence type="ECO:0000256" key="4">
    <source>
        <dbReference type="ARBA" id="ARBA00022448"/>
    </source>
</evidence>
<evidence type="ECO:0000313" key="12">
    <source>
        <dbReference type="Proteomes" id="UP000184251"/>
    </source>
</evidence>
<evidence type="ECO:0000256" key="2">
    <source>
        <dbReference type="ARBA" id="ARBA00008417"/>
    </source>
</evidence>
<dbReference type="NCBIfam" id="TIGR00797">
    <property type="entry name" value="matE"/>
    <property type="match status" value="1"/>
</dbReference>
<dbReference type="Proteomes" id="UP000184251">
    <property type="component" value="Unassembled WGS sequence"/>
</dbReference>
<dbReference type="Pfam" id="PF01554">
    <property type="entry name" value="MatE"/>
    <property type="match status" value="2"/>
</dbReference>
<comment type="similarity">
    <text evidence="2">Belongs to the multi antimicrobial extrusion (MATE) (TC 2.A.66.1) family. MepA subfamily.</text>
</comment>
<keyword evidence="8 10" id="KW-0472">Membrane</keyword>
<dbReference type="GO" id="GO:0042910">
    <property type="term" value="F:xenobiotic transmembrane transporter activity"/>
    <property type="evidence" value="ECO:0007669"/>
    <property type="project" value="InterPro"/>
</dbReference>
<protein>
    <recommendedName>
        <fullName evidence="3">Multidrug export protein MepA</fullName>
    </recommendedName>
</protein>
<keyword evidence="6 10" id="KW-0812">Transmembrane</keyword>
<feature type="transmembrane region" description="Helical" evidence="10">
    <location>
        <begin position="358"/>
        <end position="379"/>
    </location>
</feature>
<dbReference type="InterPro" id="IPR002528">
    <property type="entry name" value="MATE_fam"/>
</dbReference>
<keyword evidence="4" id="KW-0813">Transport</keyword>
<evidence type="ECO:0000256" key="9">
    <source>
        <dbReference type="ARBA" id="ARBA00023251"/>
    </source>
</evidence>
<evidence type="ECO:0000313" key="11">
    <source>
        <dbReference type="EMBL" id="SHE69372.1"/>
    </source>
</evidence>
<dbReference type="CDD" id="cd13143">
    <property type="entry name" value="MATE_MepA_like"/>
    <property type="match status" value="1"/>
</dbReference>
<evidence type="ECO:0000256" key="10">
    <source>
        <dbReference type="SAM" id="Phobius"/>
    </source>
</evidence>
<evidence type="ECO:0000256" key="1">
    <source>
        <dbReference type="ARBA" id="ARBA00004651"/>
    </source>
</evidence>
<evidence type="ECO:0000256" key="7">
    <source>
        <dbReference type="ARBA" id="ARBA00022989"/>
    </source>
</evidence>
<feature type="transmembrane region" description="Helical" evidence="10">
    <location>
        <begin position="237"/>
        <end position="258"/>
    </location>
</feature>
<dbReference type="GO" id="GO:0046677">
    <property type="term" value="P:response to antibiotic"/>
    <property type="evidence" value="ECO:0007669"/>
    <property type="project" value="UniProtKB-KW"/>
</dbReference>
<accession>A0A1M4VKL6</accession>
<feature type="transmembrane region" description="Helical" evidence="10">
    <location>
        <begin position="15"/>
        <end position="36"/>
    </location>
</feature>
<feature type="transmembrane region" description="Helical" evidence="10">
    <location>
        <begin position="196"/>
        <end position="216"/>
    </location>
</feature>
<keyword evidence="12" id="KW-1185">Reference proteome</keyword>
<keyword evidence="7 10" id="KW-1133">Transmembrane helix</keyword>
<organism evidence="11 12">
    <name type="scientific">Alkalibacter saccharofermentans DSM 14828</name>
    <dbReference type="NCBI Taxonomy" id="1120975"/>
    <lineage>
        <taxon>Bacteria</taxon>
        <taxon>Bacillati</taxon>
        <taxon>Bacillota</taxon>
        <taxon>Clostridia</taxon>
        <taxon>Eubacteriales</taxon>
        <taxon>Eubacteriaceae</taxon>
        <taxon>Alkalibacter</taxon>
    </lineage>
</organism>
<feature type="transmembrane region" description="Helical" evidence="10">
    <location>
        <begin position="93"/>
        <end position="116"/>
    </location>
</feature>
<sequence length="473" mass="51461">MDNATQLGEAKVSKLLIKFSVPAIIGMLVNAIYNLVDRIYIGNGVGSLGIGATTVGFPVMLIAMAFSMLIGFGANSIISIRLGEQKKEAAEKVLGNAFVLFIGVALSITVLGLAFLEPMLRFFGASEAIMPYAKDYMTIILAGNIFQSLSFGMNNFIRAEGNPQIAMKTMLIGAGINIVLDPIFIFTFGWGMKGAAFATVLSQAVSMVWVLYYFFGGKSLLKIHKSNMRLEMKTIKLIATLGFAPFAMQIASSLQNMVLNQSLLEYGGDVAISGMGITISVITLILMPMFGINQGVQPIIGYNYGARKYDRVKEALKLGIMAAVGIATFGFVATRLFPEQLVSIFNRSDAELIAIGKLQMKISLSMLPLIGFQVVGSNYFQAVGKPKHASFLSLSRQFFFLIPALLIIPRFFGLKGVYASMPLADLLASMVTAVFLIREMRHLDTSHAQGLTNRKEKRADDIKIDENIIKESA</sequence>
<keyword evidence="9" id="KW-0046">Antibiotic resistance</keyword>
<evidence type="ECO:0000256" key="3">
    <source>
        <dbReference type="ARBA" id="ARBA00022106"/>
    </source>
</evidence>
<feature type="transmembrane region" description="Helical" evidence="10">
    <location>
        <begin position="136"/>
        <end position="157"/>
    </location>
</feature>
<dbReference type="OrthoDB" id="9811110at2"/>
<dbReference type="GO" id="GO:0015297">
    <property type="term" value="F:antiporter activity"/>
    <property type="evidence" value="ECO:0007669"/>
    <property type="project" value="InterPro"/>
</dbReference>